<dbReference type="Proteomes" id="UP001151760">
    <property type="component" value="Unassembled WGS sequence"/>
</dbReference>
<proteinExistence type="predicted"/>
<evidence type="ECO:0000313" key="3">
    <source>
        <dbReference type="EMBL" id="GJT51920.1"/>
    </source>
</evidence>
<evidence type="ECO:0000256" key="2">
    <source>
        <dbReference type="SAM" id="MobiDB-lite"/>
    </source>
</evidence>
<comment type="caution">
    <text evidence="3">The sequence shown here is derived from an EMBL/GenBank/DDBJ whole genome shotgun (WGS) entry which is preliminary data.</text>
</comment>
<dbReference type="EMBL" id="BQNB010016447">
    <property type="protein sequence ID" value="GJT51920.1"/>
    <property type="molecule type" value="Genomic_DNA"/>
</dbReference>
<feature type="region of interest" description="Disordered" evidence="2">
    <location>
        <begin position="852"/>
        <end position="874"/>
    </location>
</feature>
<sequence>MASVSLSTLGNLRRSKQEVQGIQDKYVTKILKKFGFSDVKTASTPMETHKPLLKDADGEDVDEHLYRSMIGSLMYLTSSRPDIMFAVCACARFQVNPKSSHLHAVKRIFRYLKGQPKLGLWYPKDSPFDLVAYTDSDYAGASLDRKSTTGGCQFLGCRLISWQCKKHTMTKIHIDNESNICIVKNPVFHSKTKHIQIRHHFIRDSNEKILIQMIKIHTDQNVADLLTKAFDVSRFEYVIATKVKIVNGEVQIQALVDKKRVIITETSIRSDLQLEDAKGTECLPNATIFEQLTLMGAKTTAWNEFSRTMASTVIWWGQISNVSKGKDFSGRDTPLFQTMMGQAQEEGEGFVMPIVPQHTPTINQPSSSQPQKKQKPRKSKKQNTKVSQPSDSIEPIADEAPNDENVPTYSNDPLLSVLDLENTKTSQAAEITKLKKRVKKLERRNKSRTQGLKRLRKVGRTARIESSEDKGLGDQEDASKQGRKITDIDADKEEVEVEKVVSIAEVTTASATTTLVEELTLAQTLIEIKAAKPKAVTTAATTTTTVVTRPKARGAVVQEPSEFTTTISPSQPSQLLQAKDKGNAKMVELEIPLKKKDQILIDEEIAQKLQEELQAELEKEERLRRQKEEDANIIEWDNIQAMMDADYELTARLQAQDETRTEGSSKRVGEELDESENIKKQKLDENVEAEVDDDVEMKKHMEIVPDDEVAIDATPLSTKPPIIVDWKNIKEGNMVYFYIIRADGSSRRPKEAYERVLWGDLKVMFERDVESKVNEARGAKDTLGILFWGVMHKRFGVITSWDFCYDLKSLLSNVEQFKPLRFGADEELSDGGPLRVIIYGYDGIPMQPVAPPSLDYVPGPEHPSSPNYVPGPKHPPSLVEVPYVLELEYPEYLAPSNDEAPLEDQPLSIDASPTALSPGYVTDSDLDKDLEEDPEEDHADYLADRGDDDDEPSDDDDDDDTDNEDEEPFEDEDDDEEEEEHLALADSSTVPVVDPVPSAGDTEAFETDESAPTPRS</sequence>
<keyword evidence="4" id="KW-1185">Reference proteome</keyword>
<feature type="non-terminal residue" evidence="3">
    <location>
        <position position="1016"/>
    </location>
</feature>
<dbReference type="PANTHER" id="PTHR11439:SF495">
    <property type="entry name" value="REVERSE TRANSCRIPTASE, RNA-DEPENDENT DNA POLYMERASE-RELATED"/>
    <property type="match status" value="1"/>
</dbReference>
<feature type="compositionally biased region" description="Basic and acidic residues" evidence="2">
    <location>
        <begin position="462"/>
        <end position="486"/>
    </location>
</feature>
<feature type="compositionally biased region" description="Basic residues" evidence="2">
    <location>
        <begin position="372"/>
        <end position="383"/>
    </location>
</feature>
<reference evidence="3" key="1">
    <citation type="journal article" date="2022" name="Int. J. Mol. Sci.">
        <title>Draft Genome of Tanacetum Coccineum: Genomic Comparison of Closely Related Tanacetum-Family Plants.</title>
        <authorList>
            <person name="Yamashiro T."/>
            <person name="Shiraishi A."/>
            <person name="Nakayama K."/>
            <person name="Satake H."/>
        </authorList>
    </citation>
    <scope>NUCLEOTIDE SEQUENCE</scope>
</reference>
<feature type="region of interest" description="Disordered" evidence="2">
    <location>
        <begin position="896"/>
        <end position="1016"/>
    </location>
</feature>
<keyword evidence="1" id="KW-0175">Coiled coil</keyword>
<feature type="compositionally biased region" description="Acidic residues" evidence="2">
    <location>
        <begin position="924"/>
        <end position="938"/>
    </location>
</feature>
<accession>A0ABQ5ELZ8</accession>
<protein>
    <recommendedName>
        <fullName evidence="5">Reverse transcriptase Ty1/copia-type domain-containing protein</fullName>
    </recommendedName>
</protein>
<gene>
    <name evidence="3" type="ORF">Tco_0978077</name>
</gene>
<dbReference type="CDD" id="cd09272">
    <property type="entry name" value="RNase_HI_RT_Ty1"/>
    <property type="match status" value="1"/>
</dbReference>
<feature type="compositionally biased region" description="Basic residues" evidence="2">
    <location>
        <begin position="438"/>
        <end position="460"/>
    </location>
</feature>
<feature type="region of interest" description="Disordered" evidence="2">
    <location>
        <begin position="655"/>
        <end position="679"/>
    </location>
</feature>
<dbReference type="PANTHER" id="PTHR11439">
    <property type="entry name" value="GAG-POL-RELATED RETROTRANSPOSON"/>
    <property type="match status" value="1"/>
</dbReference>
<evidence type="ECO:0000256" key="1">
    <source>
        <dbReference type="SAM" id="Coils"/>
    </source>
</evidence>
<feature type="coiled-coil region" evidence="1">
    <location>
        <begin position="603"/>
        <end position="630"/>
    </location>
</feature>
<evidence type="ECO:0000313" key="4">
    <source>
        <dbReference type="Proteomes" id="UP001151760"/>
    </source>
</evidence>
<feature type="region of interest" description="Disordered" evidence="2">
    <location>
        <begin position="438"/>
        <end position="486"/>
    </location>
</feature>
<reference evidence="3" key="2">
    <citation type="submission" date="2022-01" db="EMBL/GenBank/DDBJ databases">
        <authorList>
            <person name="Yamashiro T."/>
            <person name="Shiraishi A."/>
            <person name="Satake H."/>
            <person name="Nakayama K."/>
        </authorList>
    </citation>
    <scope>NUCLEOTIDE SEQUENCE</scope>
</reference>
<name>A0ABQ5ELZ8_9ASTR</name>
<feature type="compositionally biased region" description="Low complexity" evidence="2">
    <location>
        <begin position="986"/>
        <end position="998"/>
    </location>
</feature>
<feature type="compositionally biased region" description="Acidic residues" evidence="2">
    <location>
        <begin position="946"/>
        <end position="980"/>
    </location>
</feature>
<evidence type="ECO:0008006" key="5">
    <source>
        <dbReference type="Google" id="ProtNLM"/>
    </source>
</evidence>
<organism evidence="3 4">
    <name type="scientific">Tanacetum coccineum</name>
    <dbReference type="NCBI Taxonomy" id="301880"/>
    <lineage>
        <taxon>Eukaryota</taxon>
        <taxon>Viridiplantae</taxon>
        <taxon>Streptophyta</taxon>
        <taxon>Embryophyta</taxon>
        <taxon>Tracheophyta</taxon>
        <taxon>Spermatophyta</taxon>
        <taxon>Magnoliopsida</taxon>
        <taxon>eudicotyledons</taxon>
        <taxon>Gunneridae</taxon>
        <taxon>Pentapetalae</taxon>
        <taxon>asterids</taxon>
        <taxon>campanulids</taxon>
        <taxon>Asterales</taxon>
        <taxon>Asteraceae</taxon>
        <taxon>Asteroideae</taxon>
        <taxon>Anthemideae</taxon>
        <taxon>Anthemidinae</taxon>
        <taxon>Tanacetum</taxon>
    </lineage>
</organism>
<feature type="region of interest" description="Disordered" evidence="2">
    <location>
        <begin position="355"/>
        <end position="411"/>
    </location>
</feature>